<gene>
    <name evidence="1" type="ORF">AQS70_09110</name>
</gene>
<evidence type="ECO:0000313" key="1">
    <source>
        <dbReference type="EMBL" id="KQB53761.1"/>
    </source>
</evidence>
<accession>A0A0Q0T1V0</accession>
<protein>
    <recommendedName>
        <fullName evidence="3">Restriction alleviation protein Lar</fullName>
    </recommendedName>
</protein>
<dbReference type="Pfam" id="PF14354">
    <property type="entry name" value="Lar_restr_allev"/>
    <property type="match status" value="1"/>
</dbReference>
<dbReference type="EMBL" id="LLWH01000160">
    <property type="protein sequence ID" value="KQB53761.1"/>
    <property type="molecule type" value="Genomic_DNA"/>
</dbReference>
<dbReference type="AlphaFoldDB" id="A0A0Q0T1V0"/>
<organism evidence="1 2">
    <name type="scientific">Pseudomonas endophytica</name>
    <dbReference type="NCBI Taxonomy" id="1563157"/>
    <lineage>
        <taxon>Bacteria</taxon>
        <taxon>Pseudomonadati</taxon>
        <taxon>Pseudomonadota</taxon>
        <taxon>Gammaproteobacteria</taxon>
        <taxon>Pseudomonadales</taxon>
        <taxon>Pseudomonadaceae</taxon>
        <taxon>Pseudomonas</taxon>
    </lineage>
</organism>
<evidence type="ECO:0008006" key="3">
    <source>
        <dbReference type="Google" id="ProtNLM"/>
    </source>
</evidence>
<sequence>MIEPIKMNPCPFCEGPPCITARNWITKEELGEGHKQNEDCDEAYEAHVWCHDCGAQGPNINTCSLGTFEQIYDLEVADVMRIAIERWNDRHNRARNCYDAGENKGLNTWPRAEA</sequence>
<name>A0A0Q0T1V0_9PSED</name>
<reference evidence="1 2" key="1">
    <citation type="submission" date="2015-10" db="EMBL/GenBank/DDBJ databases">
        <title>Pseudomonas helleri sp. nov. and Pseudomonas weihenstephanensis sp. nov., isolated from raw cows milk.</title>
        <authorList>
            <person name="Von Neubeck M."/>
            <person name="Huptas C."/>
            <person name="Wenning M."/>
            <person name="Scherer S."/>
        </authorList>
    </citation>
    <scope>NUCLEOTIDE SEQUENCE [LARGE SCALE GENOMIC DNA]</scope>
    <source>
        <strain evidence="1 2">BSTT44</strain>
    </source>
</reference>
<comment type="caution">
    <text evidence="1">The sequence shown here is derived from an EMBL/GenBank/DDBJ whole genome shotgun (WGS) entry which is preliminary data.</text>
</comment>
<proteinExistence type="predicted"/>
<dbReference type="Proteomes" id="UP000050342">
    <property type="component" value="Unassembled WGS sequence"/>
</dbReference>
<dbReference type="RefSeq" id="WP_055102736.1">
    <property type="nucleotide sequence ID" value="NZ_LLWH01000160.1"/>
</dbReference>
<dbReference type="OrthoDB" id="9204720at2"/>
<evidence type="ECO:0000313" key="2">
    <source>
        <dbReference type="Proteomes" id="UP000050342"/>
    </source>
</evidence>
<keyword evidence="2" id="KW-1185">Reference proteome</keyword>
<dbReference type="STRING" id="1563157.AQS70_09110"/>